<dbReference type="Proteomes" id="UP001353858">
    <property type="component" value="Unassembled WGS sequence"/>
</dbReference>
<evidence type="ECO:0000313" key="2">
    <source>
        <dbReference type="Proteomes" id="UP001353858"/>
    </source>
</evidence>
<protein>
    <submittedName>
        <fullName evidence="1">Uncharacterized protein</fullName>
    </submittedName>
</protein>
<keyword evidence="2" id="KW-1185">Reference proteome</keyword>
<sequence>MDPHRLLCDELEYKLLVRGVANTSAETVNSIKKKFRDYLFKERFRELVMNENFSCECAGEIKVCLKKINDLASFIDNFKGGRESNEAKLFETKLSHLYGRLTRLKVIDQKGSKKSLKTVSNTCKMVPVHKWGISFSGDNMGLSVNASGRVSNC</sequence>
<evidence type="ECO:0000313" key="1">
    <source>
        <dbReference type="EMBL" id="KAK4874009.1"/>
    </source>
</evidence>
<gene>
    <name evidence="1" type="ORF">RN001_013369</name>
</gene>
<comment type="caution">
    <text evidence="1">The sequence shown here is derived from an EMBL/GenBank/DDBJ whole genome shotgun (WGS) entry which is preliminary data.</text>
</comment>
<dbReference type="AlphaFoldDB" id="A0AAN7PQI9"/>
<name>A0AAN7PQI9_9COLE</name>
<proteinExistence type="predicted"/>
<accession>A0AAN7PQI9</accession>
<organism evidence="1 2">
    <name type="scientific">Aquatica leii</name>
    <dbReference type="NCBI Taxonomy" id="1421715"/>
    <lineage>
        <taxon>Eukaryota</taxon>
        <taxon>Metazoa</taxon>
        <taxon>Ecdysozoa</taxon>
        <taxon>Arthropoda</taxon>
        <taxon>Hexapoda</taxon>
        <taxon>Insecta</taxon>
        <taxon>Pterygota</taxon>
        <taxon>Neoptera</taxon>
        <taxon>Endopterygota</taxon>
        <taxon>Coleoptera</taxon>
        <taxon>Polyphaga</taxon>
        <taxon>Elateriformia</taxon>
        <taxon>Elateroidea</taxon>
        <taxon>Lampyridae</taxon>
        <taxon>Luciolinae</taxon>
        <taxon>Aquatica</taxon>
    </lineage>
</organism>
<reference evidence="2" key="1">
    <citation type="submission" date="2023-01" db="EMBL/GenBank/DDBJ databases">
        <title>Key to firefly adult light organ development and bioluminescence: homeobox transcription factors regulate luciferase expression and transportation to peroxisome.</title>
        <authorList>
            <person name="Fu X."/>
        </authorList>
    </citation>
    <scope>NUCLEOTIDE SEQUENCE [LARGE SCALE GENOMIC DNA]</scope>
</reference>
<dbReference type="EMBL" id="JARPUR010000006">
    <property type="protein sequence ID" value="KAK4874009.1"/>
    <property type="molecule type" value="Genomic_DNA"/>
</dbReference>